<evidence type="ECO:0000256" key="7">
    <source>
        <dbReference type="ARBA" id="ARBA00035257"/>
    </source>
</evidence>
<sequence>MGRKVHPFGFRLGFNKVWRSRGLVKNLPELIITDYNIRRYIRERFAEADIADIEVEHVGDWIRVFIKTARPAIIIGRGGREINKLRQELELMTSKKIEIEIIEVENPALEASLVAQRISRQLEQRVSHRRAMKRAIMDGMRAGANGIKIRCSGRLMGAEIARSEWYLQGRMPLNTLRADIDYAQETAITRAGTIGVKVWIYKGDKPKMKAEVKNVTT</sequence>
<keyword evidence="4 8" id="KW-0689">Ribosomal protein</keyword>
<comment type="subunit">
    <text evidence="8">Part of the 30S ribosomal subunit. Forms a tight complex with proteins S10 and S14.</text>
</comment>
<dbReference type="HAMAP" id="MF_01309_B">
    <property type="entry name" value="Ribosomal_uS3_B"/>
    <property type="match status" value="1"/>
</dbReference>
<dbReference type="InterPro" id="IPR015946">
    <property type="entry name" value="KH_dom-like_a/b"/>
</dbReference>
<comment type="caution">
    <text evidence="11">The sequence shown here is derived from an EMBL/GenBank/DDBJ whole genome shotgun (WGS) entry which is preliminary data.</text>
</comment>
<keyword evidence="3 8" id="KW-0694">RNA-binding</keyword>
<dbReference type="InterPro" id="IPR004087">
    <property type="entry name" value="KH_dom"/>
</dbReference>
<dbReference type="PANTHER" id="PTHR11760:SF19">
    <property type="entry name" value="SMALL RIBOSOMAL SUBUNIT PROTEIN US3C"/>
    <property type="match status" value="1"/>
</dbReference>
<dbReference type="GO" id="GO:0003735">
    <property type="term" value="F:structural constituent of ribosome"/>
    <property type="evidence" value="ECO:0007669"/>
    <property type="project" value="InterPro"/>
</dbReference>
<dbReference type="PROSITE" id="PS50823">
    <property type="entry name" value="KH_TYPE_2"/>
    <property type="match status" value="1"/>
</dbReference>
<dbReference type="InterPro" id="IPR018280">
    <property type="entry name" value="Ribosomal_uS3_CS"/>
</dbReference>
<accession>A0A257LVJ8</accession>
<evidence type="ECO:0000256" key="9">
    <source>
        <dbReference type="RuleBase" id="RU003624"/>
    </source>
</evidence>
<evidence type="ECO:0000313" key="11">
    <source>
        <dbReference type="EMBL" id="OYV03519.1"/>
    </source>
</evidence>
<dbReference type="GO" id="GO:0003729">
    <property type="term" value="F:mRNA binding"/>
    <property type="evidence" value="ECO:0007669"/>
    <property type="project" value="UniProtKB-UniRule"/>
</dbReference>
<dbReference type="Gene3D" id="3.30.300.20">
    <property type="match status" value="1"/>
</dbReference>
<keyword evidence="5 8" id="KW-0687">Ribonucleoprotein</keyword>
<organism evidence="11 12">
    <name type="scientific">candidate division WOR-3 bacterium 4484_18</name>
    <dbReference type="NCBI Taxonomy" id="2020626"/>
    <lineage>
        <taxon>Bacteria</taxon>
        <taxon>Bacteria division WOR-3</taxon>
    </lineage>
</organism>
<dbReference type="AlphaFoldDB" id="A0A257LVJ8"/>
<dbReference type="InterPro" id="IPR005704">
    <property type="entry name" value="Ribosomal_uS3_bac-typ"/>
</dbReference>
<dbReference type="CDD" id="cd02412">
    <property type="entry name" value="KH-II_30S_S3"/>
    <property type="match status" value="1"/>
</dbReference>
<comment type="function">
    <text evidence="6 8">Binds the lower part of the 30S subunit head. Binds mRNA in the 70S ribosome, positioning it for translation.</text>
</comment>
<evidence type="ECO:0000256" key="1">
    <source>
        <dbReference type="ARBA" id="ARBA00010761"/>
    </source>
</evidence>
<evidence type="ECO:0000259" key="10">
    <source>
        <dbReference type="PROSITE" id="PS50823"/>
    </source>
</evidence>
<evidence type="ECO:0000256" key="8">
    <source>
        <dbReference type="HAMAP-Rule" id="MF_01309"/>
    </source>
</evidence>
<proteinExistence type="inferred from homology"/>
<evidence type="ECO:0000313" key="12">
    <source>
        <dbReference type="Proteomes" id="UP000216312"/>
    </source>
</evidence>
<gene>
    <name evidence="8" type="primary">rpsC</name>
    <name evidence="11" type="ORF">CGW93_00350</name>
</gene>
<evidence type="ECO:0000256" key="6">
    <source>
        <dbReference type="ARBA" id="ARBA00024998"/>
    </source>
</evidence>
<dbReference type="SUPFAM" id="SSF54821">
    <property type="entry name" value="Ribosomal protein S3 C-terminal domain"/>
    <property type="match status" value="1"/>
</dbReference>
<dbReference type="Proteomes" id="UP000216312">
    <property type="component" value="Unassembled WGS sequence"/>
</dbReference>
<protein>
    <recommendedName>
        <fullName evidence="7 8">Small ribosomal subunit protein uS3</fullName>
    </recommendedName>
</protein>
<dbReference type="Gene3D" id="3.30.1140.32">
    <property type="entry name" value="Ribosomal protein S3, C-terminal domain"/>
    <property type="match status" value="1"/>
</dbReference>
<evidence type="ECO:0000256" key="4">
    <source>
        <dbReference type="ARBA" id="ARBA00022980"/>
    </source>
</evidence>
<evidence type="ECO:0000256" key="5">
    <source>
        <dbReference type="ARBA" id="ARBA00023274"/>
    </source>
</evidence>
<dbReference type="GO" id="GO:0019843">
    <property type="term" value="F:rRNA binding"/>
    <property type="evidence" value="ECO:0007669"/>
    <property type="project" value="UniProtKB-UniRule"/>
</dbReference>
<keyword evidence="2 8" id="KW-0699">rRNA-binding</keyword>
<dbReference type="Pfam" id="PF07650">
    <property type="entry name" value="KH_2"/>
    <property type="match status" value="1"/>
</dbReference>
<dbReference type="PANTHER" id="PTHR11760">
    <property type="entry name" value="30S/40S RIBOSOMAL PROTEIN S3"/>
    <property type="match status" value="1"/>
</dbReference>
<dbReference type="InterPro" id="IPR009019">
    <property type="entry name" value="KH_sf_prok-type"/>
</dbReference>
<evidence type="ECO:0000256" key="2">
    <source>
        <dbReference type="ARBA" id="ARBA00022730"/>
    </source>
</evidence>
<dbReference type="InterPro" id="IPR057258">
    <property type="entry name" value="Ribosomal_uS3"/>
</dbReference>
<dbReference type="InterPro" id="IPR004044">
    <property type="entry name" value="KH_dom_type_2"/>
</dbReference>
<dbReference type="PROSITE" id="PS00548">
    <property type="entry name" value="RIBOSOMAL_S3"/>
    <property type="match status" value="1"/>
</dbReference>
<evidence type="ECO:0000256" key="3">
    <source>
        <dbReference type="ARBA" id="ARBA00022884"/>
    </source>
</evidence>
<reference evidence="12" key="1">
    <citation type="submission" date="2017-07" db="EMBL/GenBank/DDBJ databases">
        <title>Novel pathways for hydrocarbon cycling and metabolic interdependencies in hydrothermal sediment communities.</title>
        <authorList>
            <person name="Dombrowski N."/>
            <person name="Seitz K."/>
            <person name="Teske A."/>
            <person name="Baker B."/>
        </authorList>
    </citation>
    <scope>NUCLEOTIDE SEQUENCE [LARGE SCALE GENOMIC DNA]</scope>
</reference>
<name>A0A257LVJ8_UNCW3</name>
<dbReference type="SUPFAM" id="SSF54814">
    <property type="entry name" value="Prokaryotic type KH domain (KH-domain type II)"/>
    <property type="match status" value="1"/>
</dbReference>
<dbReference type="NCBIfam" id="TIGR01009">
    <property type="entry name" value="rpsC_bact"/>
    <property type="match status" value="1"/>
</dbReference>
<dbReference type="GO" id="GO:0006412">
    <property type="term" value="P:translation"/>
    <property type="evidence" value="ECO:0007669"/>
    <property type="project" value="UniProtKB-UniRule"/>
</dbReference>
<dbReference type="Pfam" id="PF00189">
    <property type="entry name" value="Ribosomal_S3_C"/>
    <property type="match status" value="1"/>
</dbReference>
<dbReference type="SMART" id="SM00322">
    <property type="entry name" value="KH"/>
    <property type="match status" value="1"/>
</dbReference>
<dbReference type="InterPro" id="IPR001351">
    <property type="entry name" value="Ribosomal_uS3_C"/>
</dbReference>
<dbReference type="EMBL" id="NMUJ01000003">
    <property type="protein sequence ID" value="OYV03519.1"/>
    <property type="molecule type" value="Genomic_DNA"/>
</dbReference>
<dbReference type="FunFam" id="3.30.300.20:FF:000001">
    <property type="entry name" value="30S ribosomal protein S3"/>
    <property type="match status" value="1"/>
</dbReference>
<dbReference type="GO" id="GO:0022627">
    <property type="term" value="C:cytosolic small ribosomal subunit"/>
    <property type="evidence" value="ECO:0007669"/>
    <property type="project" value="TreeGrafter"/>
</dbReference>
<feature type="domain" description="KH type-2" evidence="10">
    <location>
        <begin position="37"/>
        <end position="105"/>
    </location>
</feature>
<dbReference type="InterPro" id="IPR036419">
    <property type="entry name" value="Ribosomal_S3_C_sf"/>
</dbReference>
<comment type="similarity">
    <text evidence="1 8 9">Belongs to the universal ribosomal protein uS3 family.</text>
</comment>